<organism evidence="1 2">
    <name type="scientific">Boletus edulis BED1</name>
    <dbReference type="NCBI Taxonomy" id="1328754"/>
    <lineage>
        <taxon>Eukaryota</taxon>
        <taxon>Fungi</taxon>
        <taxon>Dikarya</taxon>
        <taxon>Basidiomycota</taxon>
        <taxon>Agaricomycotina</taxon>
        <taxon>Agaricomycetes</taxon>
        <taxon>Agaricomycetidae</taxon>
        <taxon>Boletales</taxon>
        <taxon>Boletineae</taxon>
        <taxon>Boletaceae</taxon>
        <taxon>Boletoideae</taxon>
        <taxon>Boletus</taxon>
    </lineage>
</organism>
<dbReference type="Proteomes" id="UP001194468">
    <property type="component" value="Unassembled WGS sequence"/>
</dbReference>
<name>A0AAD4GBG8_BOLED</name>
<reference evidence="1" key="2">
    <citation type="journal article" date="2020" name="Nat. Commun.">
        <title>Large-scale genome sequencing of mycorrhizal fungi provides insights into the early evolution of symbiotic traits.</title>
        <authorList>
            <person name="Miyauchi S."/>
            <person name="Kiss E."/>
            <person name="Kuo A."/>
            <person name="Drula E."/>
            <person name="Kohler A."/>
            <person name="Sanchez-Garcia M."/>
            <person name="Morin E."/>
            <person name="Andreopoulos B."/>
            <person name="Barry K.W."/>
            <person name="Bonito G."/>
            <person name="Buee M."/>
            <person name="Carver A."/>
            <person name="Chen C."/>
            <person name="Cichocki N."/>
            <person name="Clum A."/>
            <person name="Culley D."/>
            <person name="Crous P.W."/>
            <person name="Fauchery L."/>
            <person name="Girlanda M."/>
            <person name="Hayes R.D."/>
            <person name="Keri Z."/>
            <person name="LaButti K."/>
            <person name="Lipzen A."/>
            <person name="Lombard V."/>
            <person name="Magnuson J."/>
            <person name="Maillard F."/>
            <person name="Murat C."/>
            <person name="Nolan M."/>
            <person name="Ohm R.A."/>
            <person name="Pangilinan J."/>
            <person name="Pereira M.F."/>
            <person name="Perotto S."/>
            <person name="Peter M."/>
            <person name="Pfister S."/>
            <person name="Riley R."/>
            <person name="Sitrit Y."/>
            <person name="Stielow J.B."/>
            <person name="Szollosi G."/>
            <person name="Zifcakova L."/>
            <person name="Stursova M."/>
            <person name="Spatafora J.W."/>
            <person name="Tedersoo L."/>
            <person name="Vaario L.M."/>
            <person name="Yamada A."/>
            <person name="Yan M."/>
            <person name="Wang P."/>
            <person name="Xu J."/>
            <person name="Bruns T."/>
            <person name="Baldrian P."/>
            <person name="Vilgalys R."/>
            <person name="Dunand C."/>
            <person name="Henrissat B."/>
            <person name="Grigoriev I.V."/>
            <person name="Hibbett D."/>
            <person name="Nagy L.G."/>
            <person name="Martin F.M."/>
        </authorList>
    </citation>
    <scope>NUCLEOTIDE SEQUENCE</scope>
    <source>
        <strain evidence="1">BED1</strain>
    </source>
</reference>
<evidence type="ECO:0000313" key="1">
    <source>
        <dbReference type="EMBL" id="KAF8435732.1"/>
    </source>
</evidence>
<gene>
    <name evidence="1" type="ORF">L210DRAFT_118044</name>
</gene>
<dbReference type="EMBL" id="WHUW01000024">
    <property type="protein sequence ID" value="KAF8435732.1"/>
    <property type="molecule type" value="Genomic_DNA"/>
</dbReference>
<sequence>MKARRLRNRGRIVHCDLPWTFKVRLVDGDCILAMRISPCNSSSHPLQGKILDAAEVFRSAATIIYYALCLFFHASPPCNTDVSPTGVFTGKEPISRP</sequence>
<accession>A0AAD4GBG8</accession>
<comment type="caution">
    <text evidence="1">The sequence shown here is derived from an EMBL/GenBank/DDBJ whole genome shotgun (WGS) entry which is preliminary data.</text>
</comment>
<dbReference type="AlphaFoldDB" id="A0AAD4GBG8"/>
<proteinExistence type="predicted"/>
<keyword evidence="2" id="KW-1185">Reference proteome</keyword>
<reference evidence="1" key="1">
    <citation type="submission" date="2019-10" db="EMBL/GenBank/DDBJ databases">
        <authorList>
            <consortium name="DOE Joint Genome Institute"/>
            <person name="Kuo A."/>
            <person name="Miyauchi S."/>
            <person name="Kiss E."/>
            <person name="Drula E."/>
            <person name="Kohler A."/>
            <person name="Sanchez-Garcia M."/>
            <person name="Andreopoulos B."/>
            <person name="Barry K.W."/>
            <person name="Bonito G."/>
            <person name="Buee M."/>
            <person name="Carver A."/>
            <person name="Chen C."/>
            <person name="Cichocki N."/>
            <person name="Clum A."/>
            <person name="Culley D."/>
            <person name="Crous P.W."/>
            <person name="Fauchery L."/>
            <person name="Girlanda M."/>
            <person name="Hayes R."/>
            <person name="Keri Z."/>
            <person name="LaButti K."/>
            <person name="Lipzen A."/>
            <person name="Lombard V."/>
            <person name="Magnuson J."/>
            <person name="Maillard F."/>
            <person name="Morin E."/>
            <person name="Murat C."/>
            <person name="Nolan M."/>
            <person name="Ohm R."/>
            <person name="Pangilinan J."/>
            <person name="Pereira M."/>
            <person name="Perotto S."/>
            <person name="Peter M."/>
            <person name="Riley R."/>
            <person name="Sitrit Y."/>
            <person name="Stielow B."/>
            <person name="Szollosi G."/>
            <person name="Zifcakova L."/>
            <person name="Stursova M."/>
            <person name="Spatafora J.W."/>
            <person name="Tedersoo L."/>
            <person name="Vaario L.-M."/>
            <person name="Yamada A."/>
            <person name="Yan M."/>
            <person name="Wang P."/>
            <person name="Xu J."/>
            <person name="Bruns T."/>
            <person name="Baldrian P."/>
            <person name="Vilgalys R."/>
            <person name="Henrissat B."/>
            <person name="Grigoriev I.V."/>
            <person name="Hibbett D."/>
            <person name="Nagy L.G."/>
            <person name="Martin F.M."/>
        </authorList>
    </citation>
    <scope>NUCLEOTIDE SEQUENCE</scope>
    <source>
        <strain evidence="1">BED1</strain>
    </source>
</reference>
<protein>
    <submittedName>
        <fullName evidence="1">Uncharacterized protein</fullName>
    </submittedName>
</protein>
<evidence type="ECO:0000313" key="2">
    <source>
        <dbReference type="Proteomes" id="UP001194468"/>
    </source>
</evidence>